<dbReference type="Proteomes" id="UP001085076">
    <property type="component" value="Miscellaneous, Linkage group lg03"/>
</dbReference>
<dbReference type="PANTHER" id="PTHR35117">
    <property type="entry name" value="MYOSIN-M HEAVY PROTEIN"/>
    <property type="match status" value="1"/>
</dbReference>
<evidence type="ECO:0000313" key="2">
    <source>
        <dbReference type="EMBL" id="KAJ0979587.1"/>
    </source>
</evidence>
<feature type="compositionally biased region" description="Polar residues" evidence="1">
    <location>
        <begin position="211"/>
        <end position="242"/>
    </location>
</feature>
<sequence length="448" mass="48137">MGKHSKGHKRDKLGKGKVTPVQIAFIVGRYLEDNHYMNALSAFTSEAADLFSKTKGKEPPKGLLGLSDILDEYISLKEQKLMVDQEKRRFETALRGFQDVMRAYYSVGSVPLPSSTPPLPPYTVAASTGPFYTPPSNPPCNASPPGNTLPSEKACPPKGQNTQDAMEKPLVVQSILRGNLKVTSPVQGSAVATSLFNPPSEPEVSSGSPKTPGQTFCTQANKSSSLNNSPVHTNAAASQGVSSSNCSVVSTKTIIVSPLKDKGYFAVERSYHVTSTPLHLNSTEGSRREHIRGRLDFDDSNMPASSEKPVDTDSSTSSTDGETQEFDFDLPDLDMLDRDFSFSQLLVDFDIDCEEIPCEPTTTPDLLPGTVHNMVSGCMEINQTSVAPFQSSVVALSPEDSNMQASDSVTALTSVTKCIIVSPAKTRRNSTISPVVSPRKHSSPTADS</sequence>
<name>A0A9D5CVU3_9LILI</name>
<comment type="caution">
    <text evidence="2">The sequence shown here is derived from an EMBL/GenBank/DDBJ whole genome shotgun (WGS) entry which is preliminary data.</text>
</comment>
<accession>A0A9D5CVU3</accession>
<organism evidence="2 3">
    <name type="scientific">Dioscorea zingiberensis</name>
    <dbReference type="NCBI Taxonomy" id="325984"/>
    <lineage>
        <taxon>Eukaryota</taxon>
        <taxon>Viridiplantae</taxon>
        <taxon>Streptophyta</taxon>
        <taxon>Embryophyta</taxon>
        <taxon>Tracheophyta</taxon>
        <taxon>Spermatophyta</taxon>
        <taxon>Magnoliopsida</taxon>
        <taxon>Liliopsida</taxon>
        <taxon>Dioscoreales</taxon>
        <taxon>Dioscoreaceae</taxon>
        <taxon>Dioscorea</taxon>
    </lineage>
</organism>
<feature type="region of interest" description="Disordered" evidence="1">
    <location>
        <begin position="135"/>
        <end position="163"/>
    </location>
</feature>
<reference evidence="2" key="2">
    <citation type="journal article" date="2022" name="Hortic Res">
        <title>The genome of Dioscorea zingiberensis sheds light on the biosynthesis, origin and evolution of the medicinally important diosgenin saponins.</title>
        <authorList>
            <person name="Li Y."/>
            <person name="Tan C."/>
            <person name="Li Z."/>
            <person name="Guo J."/>
            <person name="Li S."/>
            <person name="Chen X."/>
            <person name="Wang C."/>
            <person name="Dai X."/>
            <person name="Yang H."/>
            <person name="Song W."/>
            <person name="Hou L."/>
            <person name="Xu J."/>
            <person name="Tong Z."/>
            <person name="Xu A."/>
            <person name="Yuan X."/>
            <person name="Wang W."/>
            <person name="Yang Q."/>
            <person name="Chen L."/>
            <person name="Sun Z."/>
            <person name="Wang K."/>
            <person name="Pan B."/>
            <person name="Chen J."/>
            <person name="Bao Y."/>
            <person name="Liu F."/>
            <person name="Qi X."/>
            <person name="Gang D.R."/>
            <person name="Wen J."/>
            <person name="Li J."/>
        </authorList>
    </citation>
    <scope>NUCLEOTIDE SEQUENCE</scope>
    <source>
        <strain evidence="2">Dzin_1.0</strain>
    </source>
</reference>
<feature type="region of interest" description="Disordered" evidence="1">
    <location>
        <begin position="193"/>
        <end position="242"/>
    </location>
</feature>
<proteinExistence type="predicted"/>
<gene>
    <name evidence="2" type="ORF">J5N97_015061</name>
</gene>
<keyword evidence="3" id="KW-1185">Reference proteome</keyword>
<dbReference type="EMBL" id="JAGGNH010000003">
    <property type="protein sequence ID" value="KAJ0979587.1"/>
    <property type="molecule type" value="Genomic_DNA"/>
</dbReference>
<protein>
    <submittedName>
        <fullName evidence="2">Uncharacterized protein</fullName>
    </submittedName>
</protein>
<dbReference type="OrthoDB" id="1939654at2759"/>
<evidence type="ECO:0000256" key="1">
    <source>
        <dbReference type="SAM" id="MobiDB-lite"/>
    </source>
</evidence>
<feature type="region of interest" description="Disordered" evidence="1">
    <location>
        <begin position="294"/>
        <end position="326"/>
    </location>
</feature>
<evidence type="ECO:0000313" key="3">
    <source>
        <dbReference type="Proteomes" id="UP001085076"/>
    </source>
</evidence>
<dbReference type="PANTHER" id="PTHR35117:SF1">
    <property type="entry name" value="MYOSIN-M HEAVY PROTEIN"/>
    <property type="match status" value="1"/>
</dbReference>
<reference evidence="2" key="1">
    <citation type="submission" date="2021-03" db="EMBL/GenBank/DDBJ databases">
        <authorList>
            <person name="Li Z."/>
            <person name="Yang C."/>
        </authorList>
    </citation>
    <scope>NUCLEOTIDE SEQUENCE</scope>
    <source>
        <strain evidence="2">Dzin_1.0</strain>
        <tissue evidence="2">Leaf</tissue>
    </source>
</reference>
<dbReference type="AlphaFoldDB" id="A0A9D5CVU3"/>
<feature type="region of interest" description="Disordered" evidence="1">
    <location>
        <begin position="427"/>
        <end position="448"/>
    </location>
</feature>